<evidence type="ECO:0000313" key="1">
    <source>
        <dbReference type="EMBL" id="MBB4736458.1"/>
    </source>
</evidence>
<sequence>MRAISPVGLLLDVDGPVASTETRTVPEAMLAALLRLAERRVPIGFNTGRSAEFLLRQLIEPLRAAGLPDAAPFYGVCEKAAVWFPFSDVPRGSVPTLTVDAIASASDAPSWLRVDESMAITAEVREAIWTLNRERAGDPEDGGLQFIDRTKLAMVSLEKTVGADQGAFLAVRDDVVEGVRALLAERGLADRITVDPTVISVDVEDRRSGKDLGVLRCRALMAEAGVEQPARWFTAGDSRTDYAMADRLHEDGARVDHVDVRPSDGVPATAYPVLTAADLAAHGHGRPDDVHERVGLSLLEYAETLLDATA</sequence>
<name>A0A7W7M4C5_9MICC</name>
<keyword evidence="1" id="KW-0378">Hydrolase</keyword>
<dbReference type="Proteomes" id="UP000540191">
    <property type="component" value="Unassembled WGS sequence"/>
</dbReference>
<keyword evidence="2" id="KW-1185">Reference proteome</keyword>
<dbReference type="AlphaFoldDB" id="A0A7W7M4C5"/>
<reference evidence="1 2" key="1">
    <citation type="submission" date="2020-08" db="EMBL/GenBank/DDBJ databases">
        <title>Sequencing the genomes of 1000 actinobacteria strains.</title>
        <authorList>
            <person name="Klenk H.-P."/>
        </authorList>
    </citation>
    <scope>NUCLEOTIDE SEQUENCE [LARGE SCALE GENOMIC DNA]</scope>
    <source>
        <strain evidence="1 2">DSM 23974</strain>
    </source>
</reference>
<dbReference type="GO" id="GO:0016787">
    <property type="term" value="F:hydrolase activity"/>
    <property type="evidence" value="ECO:0007669"/>
    <property type="project" value="UniProtKB-KW"/>
</dbReference>
<gene>
    <name evidence="1" type="ORF">HDA30_001966</name>
</gene>
<dbReference type="EMBL" id="JACHNA010000001">
    <property type="protein sequence ID" value="MBB4736458.1"/>
    <property type="molecule type" value="Genomic_DNA"/>
</dbReference>
<organism evidence="1 2">
    <name type="scientific">Micrococcus cohnii</name>
    <dbReference type="NCBI Taxonomy" id="993416"/>
    <lineage>
        <taxon>Bacteria</taxon>
        <taxon>Bacillati</taxon>
        <taxon>Actinomycetota</taxon>
        <taxon>Actinomycetes</taxon>
        <taxon>Micrococcales</taxon>
        <taxon>Micrococcaceae</taxon>
        <taxon>Micrococcus</taxon>
    </lineage>
</organism>
<accession>A0A7W7M4C5</accession>
<comment type="caution">
    <text evidence="1">The sequence shown here is derived from an EMBL/GenBank/DDBJ whole genome shotgun (WGS) entry which is preliminary data.</text>
</comment>
<dbReference type="InterPro" id="IPR036412">
    <property type="entry name" value="HAD-like_sf"/>
</dbReference>
<evidence type="ECO:0000313" key="2">
    <source>
        <dbReference type="Proteomes" id="UP000540191"/>
    </source>
</evidence>
<proteinExistence type="predicted"/>
<protein>
    <submittedName>
        <fullName evidence="1">Hydroxymethylpyrimidine pyrophosphatase-like HAD family hydrolase</fullName>
    </submittedName>
</protein>
<dbReference type="SUPFAM" id="SSF56784">
    <property type="entry name" value="HAD-like"/>
    <property type="match status" value="1"/>
</dbReference>
<dbReference type="RefSeq" id="WP_184242100.1">
    <property type="nucleotide sequence ID" value="NZ_JACHNA010000001.1"/>
</dbReference>